<dbReference type="AlphaFoldDB" id="A0A834T4R8"/>
<evidence type="ECO:0000313" key="2">
    <source>
        <dbReference type="Proteomes" id="UP000634136"/>
    </source>
</evidence>
<dbReference type="EMBL" id="JAAIUW010000009">
    <property type="protein sequence ID" value="KAF7815081.1"/>
    <property type="molecule type" value="Genomic_DNA"/>
</dbReference>
<dbReference type="Proteomes" id="UP000634136">
    <property type="component" value="Unassembled WGS sequence"/>
</dbReference>
<name>A0A834T4R8_9FABA</name>
<keyword evidence="2" id="KW-1185">Reference proteome</keyword>
<sequence length="40" mass="4678">MDLIPEALKQPEKVSKLQSGKYNIVRAQEKAFYLFKHEEA</sequence>
<comment type="caution">
    <text evidence="1">The sequence shown here is derived from an EMBL/GenBank/DDBJ whole genome shotgun (WGS) entry which is preliminary data.</text>
</comment>
<proteinExistence type="predicted"/>
<accession>A0A834T4R8</accession>
<evidence type="ECO:0000313" key="1">
    <source>
        <dbReference type="EMBL" id="KAF7815081.1"/>
    </source>
</evidence>
<protein>
    <submittedName>
        <fullName evidence="1">Uncharacterized protein</fullName>
    </submittedName>
</protein>
<reference evidence="1" key="1">
    <citation type="submission" date="2020-09" db="EMBL/GenBank/DDBJ databases">
        <title>Genome-Enabled Discovery of Anthraquinone Biosynthesis in Senna tora.</title>
        <authorList>
            <person name="Kang S.-H."/>
            <person name="Pandey R.P."/>
            <person name="Lee C.-M."/>
            <person name="Sim J.-S."/>
            <person name="Jeong J.-T."/>
            <person name="Choi B.-S."/>
            <person name="Jung M."/>
            <person name="Ginzburg D."/>
            <person name="Zhao K."/>
            <person name="Won S.Y."/>
            <person name="Oh T.-J."/>
            <person name="Yu Y."/>
            <person name="Kim N.-H."/>
            <person name="Lee O.R."/>
            <person name="Lee T.-H."/>
            <person name="Bashyal P."/>
            <person name="Kim T.-S."/>
            <person name="Lee W.-H."/>
            <person name="Kawkins C."/>
            <person name="Kim C.-K."/>
            <person name="Kim J.S."/>
            <person name="Ahn B.O."/>
            <person name="Rhee S.Y."/>
            <person name="Sohng J.K."/>
        </authorList>
    </citation>
    <scope>NUCLEOTIDE SEQUENCE</scope>
    <source>
        <tissue evidence="1">Leaf</tissue>
    </source>
</reference>
<organism evidence="1 2">
    <name type="scientific">Senna tora</name>
    <dbReference type="NCBI Taxonomy" id="362788"/>
    <lineage>
        <taxon>Eukaryota</taxon>
        <taxon>Viridiplantae</taxon>
        <taxon>Streptophyta</taxon>
        <taxon>Embryophyta</taxon>
        <taxon>Tracheophyta</taxon>
        <taxon>Spermatophyta</taxon>
        <taxon>Magnoliopsida</taxon>
        <taxon>eudicotyledons</taxon>
        <taxon>Gunneridae</taxon>
        <taxon>Pentapetalae</taxon>
        <taxon>rosids</taxon>
        <taxon>fabids</taxon>
        <taxon>Fabales</taxon>
        <taxon>Fabaceae</taxon>
        <taxon>Caesalpinioideae</taxon>
        <taxon>Cassia clade</taxon>
        <taxon>Senna</taxon>
    </lineage>
</organism>
<gene>
    <name evidence="1" type="ORF">G2W53_029050</name>
</gene>